<dbReference type="OrthoDB" id="9773538at2"/>
<keyword evidence="3 9" id="KW-0479">Metal-binding</keyword>
<dbReference type="SUPFAM" id="SSF55486">
    <property type="entry name" value="Metalloproteases ('zincins'), catalytic domain"/>
    <property type="match status" value="1"/>
</dbReference>
<feature type="domain" description="Peptidase M3A/M3B catalytic" evidence="10">
    <location>
        <begin position="223"/>
        <end position="679"/>
    </location>
</feature>
<organism evidence="12 13">
    <name type="scientific">Wigglesworthia glossinidia endosymbiont of Glossina morsitans morsitans</name>
    <name type="common">Yale colony</name>
    <dbReference type="NCBI Taxonomy" id="1142511"/>
    <lineage>
        <taxon>Bacteria</taxon>
        <taxon>Pseudomonadati</taxon>
        <taxon>Pseudomonadota</taxon>
        <taxon>Gammaproteobacteria</taxon>
        <taxon>Enterobacterales</taxon>
        <taxon>Erwiniaceae</taxon>
        <taxon>Wigglesworthia</taxon>
    </lineage>
</organism>
<dbReference type="CDD" id="cd06456">
    <property type="entry name" value="M3A_DCP"/>
    <property type="match status" value="1"/>
</dbReference>
<dbReference type="InterPro" id="IPR024077">
    <property type="entry name" value="Neurolysin/TOP_dom2"/>
</dbReference>
<dbReference type="GO" id="GO:0004222">
    <property type="term" value="F:metalloendopeptidase activity"/>
    <property type="evidence" value="ECO:0007669"/>
    <property type="project" value="UniProtKB-EC"/>
</dbReference>
<name>H6Q4R7_WIGGL</name>
<comment type="catalytic activity">
    <reaction evidence="7">
        <text>Hydrolysis of oligopeptides, with broad specificity. Gly or Ala commonly occur as P1 or P1' residues, but more distant residues are also important, as is shown by the fact that Z-Gly-Pro-Gly-|-Gly-Pro-Ala is cleaved, but not Z-(Gly)(5).</text>
        <dbReference type="EC" id="3.4.24.70"/>
    </reaction>
</comment>
<dbReference type="EMBL" id="CP003315">
    <property type="protein sequence ID" value="AFA41200.1"/>
    <property type="molecule type" value="Genomic_DNA"/>
</dbReference>
<dbReference type="Pfam" id="PF01432">
    <property type="entry name" value="Peptidase_M3"/>
    <property type="match status" value="1"/>
</dbReference>
<dbReference type="InterPro" id="IPR045090">
    <property type="entry name" value="Pept_M3A_M3B"/>
</dbReference>
<evidence type="ECO:0000259" key="11">
    <source>
        <dbReference type="Pfam" id="PF19310"/>
    </source>
</evidence>
<evidence type="ECO:0000256" key="8">
    <source>
        <dbReference type="ARBA" id="ARBA00026100"/>
    </source>
</evidence>
<dbReference type="Gene3D" id="3.40.390.10">
    <property type="entry name" value="Collagenase (Catalytic Domain)"/>
    <property type="match status" value="1"/>
</dbReference>
<dbReference type="InterPro" id="IPR034005">
    <property type="entry name" value="M3A_DCP"/>
</dbReference>
<keyword evidence="13" id="KW-1185">Reference proteome</keyword>
<dbReference type="InterPro" id="IPR001567">
    <property type="entry name" value="Pept_M3A_M3B_dom"/>
</dbReference>
<gene>
    <name evidence="12" type="primary">prlC</name>
    <name evidence="12" type="synonym">opdA</name>
    <name evidence="12" type="ORF">WIGMOR_0367</name>
</gene>
<dbReference type="GO" id="GO:0006518">
    <property type="term" value="P:peptide metabolic process"/>
    <property type="evidence" value="ECO:0007669"/>
    <property type="project" value="TreeGrafter"/>
</dbReference>
<dbReference type="eggNOG" id="COG0339">
    <property type="taxonomic scope" value="Bacteria"/>
</dbReference>
<dbReference type="GO" id="GO:0006508">
    <property type="term" value="P:proteolysis"/>
    <property type="evidence" value="ECO:0007669"/>
    <property type="project" value="UniProtKB-KW"/>
</dbReference>
<evidence type="ECO:0000256" key="5">
    <source>
        <dbReference type="ARBA" id="ARBA00022833"/>
    </source>
</evidence>
<evidence type="ECO:0000259" key="10">
    <source>
        <dbReference type="Pfam" id="PF01432"/>
    </source>
</evidence>
<comment type="cofactor">
    <cofactor evidence="9">
        <name>Zn(2+)</name>
        <dbReference type="ChEBI" id="CHEBI:29105"/>
    </cofactor>
    <text evidence="9">Binds 1 zinc ion.</text>
</comment>
<dbReference type="Gene3D" id="1.10.1370.10">
    <property type="entry name" value="Neurolysin, domain 3"/>
    <property type="match status" value="1"/>
</dbReference>
<dbReference type="Proteomes" id="UP000009061">
    <property type="component" value="Chromosome"/>
</dbReference>
<dbReference type="EC" id="3.4.24.70" evidence="8"/>
<dbReference type="PANTHER" id="PTHR11804:SF84">
    <property type="entry name" value="SACCHAROLYSIN"/>
    <property type="match status" value="1"/>
</dbReference>
<dbReference type="GO" id="GO:0046872">
    <property type="term" value="F:metal ion binding"/>
    <property type="evidence" value="ECO:0007669"/>
    <property type="project" value="UniProtKB-UniRule"/>
</dbReference>
<dbReference type="FunFam" id="3.40.390.10:FF:000009">
    <property type="entry name" value="Oligopeptidase A"/>
    <property type="match status" value="1"/>
</dbReference>
<evidence type="ECO:0000256" key="7">
    <source>
        <dbReference type="ARBA" id="ARBA00024603"/>
    </source>
</evidence>
<evidence type="ECO:0000256" key="9">
    <source>
        <dbReference type="RuleBase" id="RU003435"/>
    </source>
</evidence>
<evidence type="ECO:0000256" key="2">
    <source>
        <dbReference type="ARBA" id="ARBA00022670"/>
    </source>
</evidence>
<dbReference type="KEGG" id="wgl:WIGMOR_0367"/>
<keyword evidence="5 9" id="KW-0862">Zinc</keyword>
<dbReference type="RefSeq" id="WP_014354139.1">
    <property type="nucleotide sequence ID" value="NC_016893.1"/>
</dbReference>
<keyword evidence="6 9" id="KW-0482">Metalloprotease</keyword>
<keyword evidence="4 9" id="KW-0378">Hydrolase</keyword>
<sequence>MENPLLFTSSLPKFSLIQTHHVLPAVQTALKKCHKNIYHILTEISQFSWKNLCQPFLELENYLNKVWSPISHLYLINNTISFRNEYKKSLMLISEYSTWIGQNYKLYEAFIKLKNSNQYKILNIEQKKYINDTVLDFELSGVNLSKEKKQKFSEIIIELASISMLYSNNILDSMQSWSKHIINKEELSGIPDNIIDQAKKNAQKNDKSGWILKLNHINYISILTHCHNSNLRKEIYYAYHTRASDQNPQFKNWDNGPLINKILLLRYRLAKILGFKNYAELSLMKKTAKSPKKVLKFIDAIYHQTHSIGILEIKKLNEFVKKNYKKNILNPWDIAYYSEKQKKHYFKIDEEKLRVFFPENQVLHGLFTIVESLYKVYIIEKKNIDIWDKNVRFFEIINNQKQVLGGFYLDLYSRKNKKDGAWMDFYSSRMRLSDGSLEKPITYIICNFSKPYKNCPSLLLHKEVVTLFHEFGHNLQHLLTSVETLGVSGINGIPWDSVEIASQLMENYCWHPESIRLISKHYQTNEKLPKSIIQNLSKMRSYQSSLFILRQLEFSLFDLNIHLLSSFDKEDQNIINKILEQVQNKISVTPRAHWECFPNTFSHIFSGGYASGYYSYLWANTLSLDIWSTFEKYGILNPKIGKRFLKTFLSKGGSEDPLILFFKFKKRKPKINYFLKYYGIQK</sequence>
<protein>
    <recommendedName>
        <fullName evidence="8">oligopeptidase A</fullName>
        <ecNumber evidence="8">3.4.24.70</ecNumber>
    </recommendedName>
</protein>
<evidence type="ECO:0000256" key="1">
    <source>
        <dbReference type="ARBA" id="ARBA00006040"/>
    </source>
</evidence>
<evidence type="ECO:0000256" key="6">
    <source>
        <dbReference type="ARBA" id="ARBA00023049"/>
    </source>
</evidence>
<dbReference type="AlphaFoldDB" id="H6Q4R7"/>
<accession>H6Q4R7</accession>
<dbReference type="GO" id="GO:0005829">
    <property type="term" value="C:cytosol"/>
    <property type="evidence" value="ECO:0007669"/>
    <property type="project" value="UniProtKB-ARBA"/>
</dbReference>
<evidence type="ECO:0000313" key="13">
    <source>
        <dbReference type="Proteomes" id="UP000009061"/>
    </source>
</evidence>
<evidence type="ECO:0000256" key="3">
    <source>
        <dbReference type="ARBA" id="ARBA00022723"/>
    </source>
</evidence>
<evidence type="ECO:0000256" key="4">
    <source>
        <dbReference type="ARBA" id="ARBA00022801"/>
    </source>
</evidence>
<dbReference type="PANTHER" id="PTHR11804">
    <property type="entry name" value="PROTEASE M3 THIMET OLIGOPEPTIDASE-RELATED"/>
    <property type="match status" value="1"/>
</dbReference>
<dbReference type="Gene3D" id="1.10.1370.40">
    <property type="match status" value="1"/>
</dbReference>
<feature type="domain" description="Oligopeptidase A N-terminal" evidence="11">
    <location>
        <begin position="27"/>
        <end position="149"/>
    </location>
</feature>
<dbReference type="InterPro" id="IPR024079">
    <property type="entry name" value="MetalloPept_cat_dom_sf"/>
</dbReference>
<dbReference type="HOGENOM" id="CLU_001805_4_1_6"/>
<dbReference type="STRING" id="1142511.WIGMOR_0367"/>
<dbReference type="InterPro" id="IPR045666">
    <property type="entry name" value="OpdA_N"/>
</dbReference>
<keyword evidence="2 9" id="KW-0645">Protease</keyword>
<comment type="similarity">
    <text evidence="1 9">Belongs to the peptidase M3 family.</text>
</comment>
<reference evidence="12 13" key="1">
    <citation type="journal article" date="2012" name="MBio">
        <title>Insight into the transmission biology and species-specific functional capabilities of tsetse (Diptera: glossinidae) obligate symbiont wigglesworthia.</title>
        <authorList>
            <person name="Rio R.V."/>
            <person name="Symula R.E."/>
            <person name="Wang J."/>
            <person name="Lohs C."/>
            <person name="Wu Y.N."/>
            <person name="Snyder A.K."/>
            <person name="Bjornson R.D."/>
            <person name="Oshima K."/>
            <person name="Biehl B.S."/>
            <person name="Perna N.T."/>
            <person name="Hattori M."/>
            <person name="Aksoy S."/>
        </authorList>
    </citation>
    <scope>NUCLEOTIDE SEQUENCE [LARGE SCALE GENOMIC DNA]</scope>
    <source>
        <strain evidence="12">WGM</strain>
    </source>
</reference>
<proteinExistence type="inferred from homology"/>
<dbReference type="Pfam" id="PF19310">
    <property type="entry name" value="TOP_N"/>
    <property type="match status" value="1"/>
</dbReference>
<evidence type="ECO:0000313" key="12">
    <source>
        <dbReference type="EMBL" id="AFA41200.1"/>
    </source>
</evidence>